<dbReference type="GO" id="GO:0042025">
    <property type="term" value="C:host cell nucleus"/>
    <property type="evidence" value="ECO:0007669"/>
    <property type="project" value="UniProtKB-SubCell"/>
</dbReference>
<keyword evidence="2 9" id="KW-0946">Virion</keyword>
<protein>
    <recommendedName>
        <fullName evidence="9">Matrix protein 1</fullName>
        <shortName evidence="9">M1</shortName>
    </recommendedName>
</protein>
<evidence type="ECO:0000256" key="7">
    <source>
        <dbReference type="ARBA" id="ARBA00025019"/>
    </source>
</evidence>
<evidence type="ECO:0000313" key="12">
    <source>
        <dbReference type="Proteomes" id="UP000105190"/>
    </source>
</evidence>
<keyword evidence="3 9" id="KW-0694">RNA-binding</keyword>
<comment type="function">
    <text evidence="6 9">Plays critical roles in virus replication, from virus entry and uncoating to assembly and budding of the virus particle. M1 binding to ribonucleocapsids (RNPs) in nucleus seems to inhibit viral transcription. Interaction of viral NEP with M1-RNP is thought to promote nuclear export of the complex, which is targeted to the virion assembly site at the apical plasma membrane in polarized epithelial cells. Interactions with NA and HA may bring M1, a non-raft-associated protein, into lipid rafts. Forms a continuous shell on the inner side of the lipid bilayer in virion, where it binds the RNP. During virus entry into cell, the M2 ion channel acidifies the internal virion core, inducing M1 dissociation from the RNP. M1-free RNPs are transported to the nucleus, where viral transcription and replication can take place.</text>
</comment>
<keyword evidence="5 9" id="KW-0468">Viral matrix protein</keyword>
<dbReference type="Gene3D" id="1.20.91.10">
    <property type="match status" value="1"/>
</dbReference>
<dbReference type="EMBL" id="CY182418">
    <property type="protein sequence ID" value="AHZ36709.1"/>
    <property type="molecule type" value="Viral_cRNA"/>
</dbReference>
<dbReference type="GO" id="GO:0055036">
    <property type="term" value="C:virion membrane"/>
    <property type="evidence" value="ECO:0007669"/>
    <property type="project" value="UniProtKB-SubCell"/>
</dbReference>
<dbReference type="Gene3D" id="1.10.10.180">
    <property type="match status" value="1"/>
</dbReference>
<dbReference type="HAMAP" id="MF_04068">
    <property type="entry name" value="INFV_M1"/>
    <property type="match status" value="1"/>
</dbReference>
<dbReference type="Pfam" id="PF08289">
    <property type="entry name" value="Flu_M1_C"/>
    <property type="match status" value="1"/>
</dbReference>
<dbReference type="SUPFAM" id="SSF48145">
    <property type="entry name" value="Influenza virus matrix protein M1"/>
    <property type="match status" value="1"/>
</dbReference>
<evidence type="ECO:0000256" key="9">
    <source>
        <dbReference type="HAMAP-Rule" id="MF_04068"/>
    </source>
</evidence>
<dbReference type="SMART" id="SM00759">
    <property type="entry name" value="Flu_M1_C"/>
    <property type="match status" value="1"/>
</dbReference>
<gene>
    <name evidence="11" type="primary">M1</name>
    <name evidence="9" type="synonym">M</name>
</gene>
<reference evidence="11 12" key="1">
    <citation type="submission" date="2014-03" db="EMBL/GenBank/DDBJ databases">
        <authorList>
            <consortium name="The NIAID Influenza Genome Sequencing Consortium"/>
        </authorList>
    </citation>
    <scope>NUCLEOTIDE SEQUENCE [LARGE SCALE GENOMIC DNA]</scope>
    <source>
        <strain evidence="11">B/Nicaragua/AGB2-03/2012</strain>
    </source>
</reference>
<evidence type="ECO:0000256" key="4">
    <source>
        <dbReference type="ARBA" id="ARBA00023136"/>
    </source>
</evidence>
<reference evidence="11 12" key="2">
    <citation type="submission" date="2014-05" db="EMBL/GenBank/DDBJ databases">
        <title>The NIAID Influenza Genome Sequencing Project.</title>
        <authorList>
            <person name="Wentworth D.E."/>
            <person name="Halpin R.A."/>
            <person name="Lin X."/>
            <person name="Bera J."/>
            <person name="Akopov A."/>
            <person name="Ransier A."/>
            <person name="Mohan M."/>
            <person name="Fedorova N."/>
            <person name="Tsitrin T."/>
            <person name="Puri V."/>
            <person name="Stockwell T."/>
            <person name="Amedeo P."/>
            <person name="Appalla L."/>
            <person name="Bishop B."/>
            <person name="Edworthy P."/>
            <person name="Gupta N."/>
            <person name="Hoover J."/>
            <person name="Katzel D."/>
            <person name="Li K."/>
            <person name="Schobel S."/>
            <person name="Shrivastava S."/>
            <person name="Thovarai V."/>
            <person name="Wang S."/>
            <person name="Bao Y."/>
            <person name="Sanders R."/>
            <person name="Zhdanov S."/>
            <person name="Kiryutin B."/>
            <person name="Lipman D.J."/>
            <person name="Tatusova T."/>
            <person name="Gordon A."/>
        </authorList>
    </citation>
    <scope>NUCLEOTIDE SEQUENCE [LARGE SCALE GENOMIC DNA]</scope>
    <source>
        <strain evidence="11">B/Nicaragua/AGB2-03/2012</strain>
    </source>
</reference>
<comment type="miscellaneous">
    <text evidence="9">Most abundant protein in virion. When expressed alone can form virus-like particles in transfected cells.</text>
</comment>
<dbReference type="InterPro" id="IPR037533">
    <property type="entry name" value="INFV_M1"/>
</dbReference>
<dbReference type="InterPro" id="IPR013188">
    <property type="entry name" value="Flu_matrix_M1_C"/>
</dbReference>
<dbReference type="InterPro" id="IPR015799">
    <property type="entry name" value="Flu_matrix_M1_N_sub2"/>
</dbReference>
<feature type="domain" description="Influenza matrix M1 C-terminal" evidence="10">
    <location>
        <begin position="158"/>
        <end position="248"/>
    </location>
</feature>
<evidence type="ECO:0000256" key="2">
    <source>
        <dbReference type="ARBA" id="ARBA00022844"/>
    </source>
</evidence>
<proteinExistence type="inferred from homology"/>
<dbReference type="Pfam" id="PF00598">
    <property type="entry name" value="Flu_M1"/>
    <property type="match status" value="1"/>
</dbReference>
<evidence type="ECO:0000256" key="1">
    <source>
        <dbReference type="ARBA" id="ARBA00022562"/>
    </source>
</evidence>
<keyword evidence="1 9" id="KW-1048">Host nucleus</keyword>
<keyword evidence="4 9" id="KW-0472">Membrane</keyword>
<dbReference type="GO" id="GO:0039660">
    <property type="term" value="F:structural constituent of virion"/>
    <property type="evidence" value="ECO:0007669"/>
    <property type="project" value="UniProtKB-UniRule"/>
</dbReference>
<comment type="subcellular location">
    <subcellularLocation>
        <location evidence="9">Virion membrane</location>
        <topology evidence="9">Peripheral membrane protein</topology>
        <orientation evidence="9">Cytoplasmic side</orientation>
    </subcellularLocation>
    <subcellularLocation>
        <location evidence="9">Host nucleus</location>
    </subcellularLocation>
</comment>
<feature type="short sequence motif" description="Nuclear localization signal" evidence="9">
    <location>
        <begin position="101"/>
        <end position="105"/>
    </location>
</feature>
<evidence type="ECO:0000256" key="3">
    <source>
        <dbReference type="ARBA" id="ARBA00022884"/>
    </source>
</evidence>
<comment type="similarity">
    <text evidence="9">Belongs to the influenza viruses Matrix protein M1 family.</text>
</comment>
<dbReference type="SMR" id="A0A024CN73"/>
<evidence type="ECO:0000313" key="11">
    <source>
        <dbReference type="EMBL" id="AHZ36709.1"/>
    </source>
</evidence>
<feature type="region of interest" description="Membrane-binding" evidence="9">
    <location>
        <begin position="1"/>
        <end position="164"/>
    </location>
</feature>
<evidence type="ECO:0000256" key="5">
    <source>
        <dbReference type="ARBA" id="ARBA00023311"/>
    </source>
</evidence>
<comment type="caution">
    <text evidence="9">Lacks conserved residue(s) required for the propagation of feature annotation.</text>
</comment>
<name>A0A024CN73_9INFB</name>
<evidence type="ECO:0000256" key="8">
    <source>
        <dbReference type="ARBA" id="ARBA00046829"/>
    </source>
</evidence>
<dbReference type="GO" id="GO:0003723">
    <property type="term" value="F:RNA binding"/>
    <property type="evidence" value="ECO:0007669"/>
    <property type="project" value="UniProtKB-UniRule"/>
</dbReference>
<dbReference type="InterPro" id="IPR036039">
    <property type="entry name" value="Flu_matrix_M1"/>
</dbReference>
<comment type="subunit">
    <text evidence="8 9">Homodimer and homomultimer. Interacts with NEP. Binds ribonucleocapsid by both interacting with genomic RNA and NP protein. May interact with HA and NA. Cannot bind NP without genomic RNA.</text>
</comment>
<sequence length="248" mass="27415">MSLFGDTIAYLLSLTEDGEGKAELAEKLHCWFGGKEFDLDSALEWIKNKRCLTDIQKALIGASICFLKPKDQERKRRFITEPLSGMGTTATKKKGLILAERKMRRCVSFHEAFEIAEGHESSALLYCLMVMYLNPGNYSMQVKLGTLCALCEKQASHSHRAHSRAARSSVPGVRREMQMVSAMNTAKTMNGMGKGEDVQKLAEELQSNIGVLRSLGASQKNGEGIAKDVMEVLKQSSMGNSALVKKYL</sequence>
<evidence type="ECO:0000259" key="10">
    <source>
        <dbReference type="SMART" id="SM00759"/>
    </source>
</evidence>
<comment type="function">
    <text evidence="7 9">Determines the virion's shape: spherical or filamentous. Clinical isolates of influenza are characterized by the presence of significant proportion of filamentous virions, whereas after multiple passage on eggs or cell culture, virions have only spherical morphology. Filamentous virions are thought to be important to infect neighboring cells, and spherical virions more suited to spread through aerosol between hosts organisms.</text>
</comment>
<organism evidence="11 12">
    <name type="scientific">Influenza B virus</name>
    <name type="common">B/Nicaragua/AGB2-03/2012</name>
    <dbReference type="NCBI Taxonomy" id="1473058"/>
    <lineage>
        <taxon>Viruses</taxon>
        <taxon>Riboviria</taxon>
        <taxon>Orthornavirae</taxon>
        <taxon>Negarnaviricota</taxon>
        <taxon>Polyploviricotina</taxon>
        <taxon>Insthoviricetes</taxon>
        <taxon>Articulavirales</taxon>
        <taxon>Orthomyxoviridae</taxon>
        <taxon>Betainfluenzavirus</taxon>
        <taxon>Betainfluenzavirus influenzae</taxon>
        <taxon>Influenza B virus</taxon>
    </lineage>
</organism>
<accession>A0A024CN73</accession>
<evidence type="ECO:0000256" key="6">
    <source>
        <dbReference type="ARBA" id="ARBA00024859"/>
    </source>
</evidence>
<dbReference type="InterPro" id="IPR015423">
    <property type="entry name" value="Flu_matrix_M1_N_sub1"/>
</dbReference>
<dbReference type="GO" id="GO:0046761">
    <property type="term" value="P:viral budding from plasma membrane"/>
    <property type="evidence" value="ECO:0007669"/>
    <property type="project" value="UniProtKB-UniRule"/>
</dbReference>
<dbReference type="Proteomes" id="UP000105190">
    <property type="component" value="Genome"/>
</dbReference>
<dbReference type="InterPro" id="IPR001561">
    <property type="entry name" value="Flu_matrix_M1_N"/>
</dbReference>